<keyword evidence="4" id="KW-0804">Transcription</keyword>
<reference evidence="10" key="1">
    <citation type="submission" date="2024-02" db="UniProtKB">
        <authorList>
            <consortium name="WormBaseParasite"/>
        </authorList>
    </citation>
    <scope>IDENTIFICATION</scope>
</reference>
<evidence type="ECO:0000256" key="1">
    <source>
        <dbReference type="ARBA" id="ARBA00004648"/>
    </source>
</evidence>
<feature type="region of interest" description="Disordered" evidence="7">
    <location>
        <begin position="82"/>
        <end position="108"/>
    </location>
</feature>
<comment type="subcellular location">
    <subcellularLocation>
        <location evidence="1">Endoplasmic reticulum membrane</location>
        <topology evidence="1">Single-pass type II membrane protein</topology>
    </subcellularLocation>
</comment>
<feature type="domain" description="BZIP" evidence="8">
    <location>
        <begin position="237"/>
        <end position="300"/>
    </location>
</feature>
<feature type="region of interest" description="Disordered" evidence="7">
    <location>
        <begin position="348"/>
        <end position="389"/>
    </location>
</feature>
<keyword evidence="2" id="KW-0805">Transcription regulation</keyword>
<evidence type="ECO:0000256" key="6">
    <source>
        <dbReference type="SAM" id="Coils"/>
    </source>
</evidence>
<protein>
    <submittedName>
        <fullName evidence="10">BZIP domain-containing protein</fullName>
    </submittedName>
</protein>
<dbReference type="Gene3D" id="1.20.5.170">
    <property type="match status" value="1"/>
</dbReference>
<sequence length="527" mass="58766">MMNSDFQLDLDFDVDYINDMDLQFDAPLPLFKGVDPALSGLVPTEDEFPIDFMGLGNGEDDFCNNLINVMEQEQLDDEHSYAASAFSPGGSDRGSSSLGSACASSPSSESSASYNLEYLQMNGNDSFIYDAPQTTTNTFYQSQPIQRRNSNVGNARVQKQTGAQAAQMVRYKPLVRGTAANNLVTASTTPAKLTPAVGERTRKYPPLVLTDEEKRLCKKEGIVLPEHYPLTKAEERDLKRIRRKIRNKRSAQTSRKRKQDYIEQLEDRVNDCTQENNDLKQEVERLRHENLYVRTQLRKLQAAFAASTKRSTQAGTCLAVLVLSLCLLVAPNLNPFLKHLQNNSESEAAARAAAGQPAKAHEGSNPVAARSGVPQRSAIPLPGRSRTLMDHMPKCEGAAIEMEEAPVRGQRTQNQWQSPTFDQNKSLNKVQPAKTPPSRFHEQNHAKSMHVKQEIISPESINLFDDMSKGTYIYELEQTHYVDETVPYVQSGGKLVNRTNKMLYANVETNGNTGEPPAKKRLSVHPY</sequence>
<dbReference type="PANTHER" id="PTHR45996:SF3">
    <property type="entry name" value="CREB-H TRANSCRIPTION FACTOR HOMOLOG LET-607"/>
    <property type="match status" value="1"/>
</dbReference>
<keyword evidence="6" id="KW-0175">Coiled coil</keyword>
<evidence type="ECO:0000256" key="4">
    <source>
        <dbReference type="ARBA" id="ARBA00023163"/>
    </source>
</evidence>
<dbReference type="PROSITE" id="PS00036">
    <property type="entry name" value="BZIP_BASIC"/>
    <property type="match status" value="1"/>
</dbReference>
<dbReference type="SMART" id="SM00338">
    <property type="entry name" value="BRLZ"/>
    <property type="match status" value="1"/>
</dbReference>
<dbReference type="InterPro" id="IPR046347">
    <property type="entry name" value="bZIP_sf"/>
</dbReference>
<dbReference type="GO" id="GO:0005789">
    <property type="term" value="C:endoplasmic reticulum membrane"/>
    <property type="evidence" value="ECO:0007669"/>
    <property type="project" value="UniProtKB-SubCell"/>
</dbReference>
<name>A0AAF3F482_9BILA</name>
<dbReference type="GO" id="GO:0005634">
    <property type="term" value="C:nucleus"/>
    <property type="evidence" value="ECO:0007669"/>
    <property type="project" value="TreeGrafter"/>
</dbReference>
<accession>A0AAF3F482</accession>
<dbReference type="SUPFAM" id="SSF57959">
    <property type="entry name" value="Leucine zipper domain"/>
    <property type="match status" value="1"/>
</dbReference>
<dbReference type="PROSITE" id="PS50217">
    <property type="entry name" value="BZIP"/>
    <property type="match status" value="1"/>
</dbReference>
<evidence type="ECO:0000256" key="2">
    <source>
        <dbReference type="ARBA" id="ARBA00023015"/>
    </source>
</evidence>
<dbReference type="InterPro" id="IPR004827">
    <property type="entry name" value="bZIP"/>
</dbReference>
<dbReference type="InterPro" id="IPR051381">
    <property type="entry name" value="CREB_ATF_subfamily"/>
</dbReference>
<feature type="coiled-coil region" evidence="6">
    <location>
        <begin position="248"/>
        <end position="289"/>
    </location>
</feature>
<evidence type="ECO:0000256" key="3">
    <source>
        <dbReference type="ARBA" id="ARBA00023125"/>
    </source>
</evidence>
<dbReference type="GO" id="GO:0000981">
    <property type="term" value="F:DNA-binding transcription factor activity, RNA polymerase II-specific"/>
    <property type="evidence" value="ECO:0007669"/>
    <property type="project" value="TreeGrafter"/>
</dbReference>
<dbReference type="WBParaSite" id="MBELARI_LOCUS21184.2">
    <property type="protein sequence ID" value="MBELARI_LOCUS21184.2"/>
    <property type="gene ID" value="MBELARI_LOCUS21184"/>
</dbReference>
<dbReference type="AlphaFoldDB" id="A0AAF3F482"/>
<evidence type="ECO:0000259" key="8">
    <source>
        <dbReference type="PROSITE" id="PS50217"/>
    </source>
</evidence>
<evidence type="ECO:0000313" key="10">
    <source>
        <dbReference type="WBParaSite" id="MBELARI_LOCUS21184.2"/>
    </source>
</evidence>
<evidence type="ECO:0000256" key="7">
    <source>
        <dbReference type="SAM" id="MobiDB-lite"/>
    </source>
</evidence>
<feature type="region of interest" description="Disordered" evidence="7">
    <location>
        <begin position="418"/>
        <end position="449"/>
    </location>
</feature>
<keyword evidence="3" id="KW-0238">DNA-binding</keyword>
<feature type="compositionally biased region" description="Polar residues" evidence="7">
    <location>
        <begin position="418"/>
        <end position="429"/>
    </location>
</feature>
<feature type="region of interest" description="Disordered" evidence="7">
    <location>
        <begin position="507"/>
        <end position="527"/>
    </location>
</feature>
<keyword evidence="5" id="KW-0539">Nucleus</keyword>
<evidence type="ECO:0000256" key="5">
    <source>
        <dbReference type="ARBA" id="ARBA00023242"/>
    </source>
</evidence>
<feature type="compositionally biased region" description="Low complexity" evidence="7">
    <location>
        <begin position="87"/>
        <end position="108"/>
    </location>
</feature>
<evidence type="ECO:0000313" key="9">
    <source>
        <dbReference type="Proteomes" id="UP000887575"/>
    </source>
</evidence>
<keyword evidence="9" id="KW-1185">Reference proteome</keyword>
<dbReference type="GO" id="GO:0000978">
    <property type="term" value="F:RNA polymerase II cis-regulatory region sequence-specific DNA binding"/>
    <property type="evidence" value="ECO:0007669"/>
    <property type="project" value="TreeGrafter"/>
</dbReference>
<proteinExistence type="predicted"/>
<organism evidence="9 10">
    <name type="scientific">Mesorhabditis belari</name>
    <dbReference type="NCBI Taxonomy" id="2138241"/>
    <lineage>
        <taxon>Eukaryota</taxon>
        <taxon>Metazoa</taxon>
        <taxon>Ecdysozoa</taxon>
        <taxon>Nematoda</taxon>
        <taxon>Chromadorea</taxon>
        <taxon>Rhabditida</taxon>
        <taxon>Rhabditina</taxon>
        <taxon>Rhabditomorpha</taxon>
        <taxon>Rhabditoidea</taxon>
        <taxon>Rhabditidae</taxon>
        <taxon>Mesorhabditinae</taxon>
        <taxon>Mesorhabditis</taxon>
    </lineage>
</organism>
<dbReference type="Proteomes" id="UP000887575">
    <property type="component" value="Unassembled WGS sequence"/>
</dbReference>
<feature type="compositionally biased region" description="Low complexity" evidence="7">
    <location>
        <begin position="349"/>
        <end position="358"/>
    </location>
</feature>
<dbReference type="Pfam" id="PF00170">
    <property type="entry name" value="bZIP_1"/>
    <property type="match status" value="1"/>
</dbReference>
<dbReference type="PANTHER" id="PTHR45996">
    <property type="entry name" value="AGAP001464-PB"/>
    <property type="match status" value="1"/>
</dbReference>